<name>U2E5N9_9EURY</name>
<proteinExistence type="predicted"/>
<comment type="caution">
    <text evidence="2">The sequence shown here is derived from an EMBL/GenBank/DDBJ whole genome shotgun (WGS) entry which is preliminary data.</text>
</comment>
<gene>
    <name evidence="2" type="ORF">HLRTI_000614</name>
</gene>
<dbReference type="EMBL" id="AFNT02000005">
    <property type="protein sequence ID" value="ERJ07256.1"/>
    <property type="molecule type" value="Genomic_DNA"/>
</dbReference>
<reference evidence="2 3" key="2">
    <citation type="journal article" date="2013" name="PLoS ONE">
        <title>INDIGO - INtegrated Data Warehouse of MIcrobial GenOmes with Examples from the Red Sea Extremophiles.</title>
        <authorList>
            <person name="Alam I."/>
            <person name="Antunes A."/>
            <person name="Kamau A.A."/>
            <person name="Ba Alawi W."/>
            <person name="Kalkatawi M."/>
            <person name="Stingl U."/>
            <person name="Bajic V.B."/>
        </authorList>
    </citation>
    <scope>NUCLEOTIDE SEQUENCE [LARGE SCALE GENOMIC DNA]</scope>
    <source>
        <strain evidence="2 3">SARL4B</strain>
    </source>
</reference>
<protein>
    <submittedName>
        <fullName evidence="2">Uncharacterized protein</fullName>
    </submittedName>
</protein>
<feature type="compositionally biased region" description="Basic residues" evidence="1">
    <location>
        <begin position="100"/>
        <end position="117"/>
    </location>
</feature>
<organism evidence="2 3">
    <name type="scientific">Halorhabdus tiamatea SARL4B</name>
    <dbReference type="NCBI Taxonomy" id="1033806"/>
    <lineage>
        <taxon>Archaea</taxon>
        <taxon>Methanobacteriati</taxon>
        <taxon>Methanobacteriota</taxon>
        <taxon>Stenosarchaea group</taxon>
        <taxon>Halobacteria</taxon>
        <taxon>Halobacteriales</taxon>
        <taxon>Haloarculaceae</taxon>
        <taxon>Halorhabdus</taxon>
    </lineage>
</organism>
<accession>U2E5N9</accession>
<evidence type="ECO:0000313" key="3">
    <source>
        <dbReference type="Proteomes" id="UP000003861"/>
    </source>
</evidence>
<feature type="region of interest" description="Disordered" evidence="1">
    <location>
        <begin position="182"/>
        <end position="221"/>
    </location>
</feature>
<reference evidence="2 3" key="1">
    <citation type="journal article" date="2011" name="J. Bacteriol.">
        <title>Genome sequence of Halorhabdus tiamatea, the first archaeon isolated from a deep-sea anoxic brine lake.</title>
        <authorList>
            <person name="Antunes A."/>
            <person name="Alam I."/>
            <person name="Bajic V.B."/>
            <person name="Stingl U."/>
        </authorList>
    </citation>
    <scope>NUCLEOTIDE SEQUENCE [LARGE SCALE GENOMIC DNA]</scope>
    <source>
        <strain evidence="2 3">SARL4B</strain>
    </source>
</reference>
<sequence>MYYQLELQMETQYNPTRRQLLSTVGVGMISPVVGKAVAKTGRKYIGVAYDTKSRRKYGSVDAKLSRKKGNGSLQGKLKINGKPIPIGQQEVTRGKEKGGKRNKIKSQSPHHSRKGPKTNRQQDVFRPGSKEITQPYLVNILSVSDGEAITGYITHPTPRFGKLGFTLLPSEQVDAKTKQALQKPLKAKKTSIMSQETKFPRIPTATGIARGHQRQGGKNDV</sequence>
<feature type="region of interest" description="Disordered" evidence="1">
    <location>
        <begin position="60"/>
        <end position="129"/>
    </location>
</feature>
<evidence type="ECO:0000256" key="1">
    <source>
        <dbReference type="SAM" id="MobiDB-lite"/>
    </source>
</evidence>
<evidence type="ECO:0000313" key="2">
    <source>
        <dbReference type="EMBL" id="ERJ07256.1"/>
    </source>
</evidence>
<dbReference type="Proteomes" id="UP000003861">
    <property type="component" value="Unassembled WGS sequence"/>
</dbReference>
<dbReference type="AlphaFoldDB" id="U2E5N9"/>